<dbReference type="Proteomes" id="UP000002852">
    <property type="component" value="Unassembled WGS sequence"/>
</dbReference>
<reference evidence="1" key="4">
    <citation type="submission" date="2025-09" db="UniProtKB">
        <authorList>
            <consortium name="Ensembl"/>
        </authorList>
    </citation>
    <scope>IDENTIFICATION</scope>
    <source>
        <strain evidence="1">JP 163 A</strain>
    </source>
</reference>
<dbReference type="Ensembl" id="ENSXMAT00000025822.1">
    <property type="protein sequence ID" value="ENSXMAP00000024463.1"/>
    <property type="gene ID" value="ENSXMAG00000024985.1"/>
</dbReference>
<dbReference type="AlphaFoldDB" id="A0A3B5PXT3"/>
<keyword evidence="2" id="KW-1185">Reference proteome</keyword>
<protein>
    <submittedName>
        <fullName evidence="1">Uncharacterized protein</fullName>
    </submittedName>
</protein>
<accession>A0A3B5PXT3</accession>
<organism evidence="1 2">
    <name type="scientific">Xiphophorus maculatus</name>
    <name type="common">Southern platyfish</name>
    <name type="synonym">Platypoecilus maculatus</name>
    <dbReference type="NCBI Taxonomy" id="8083"/>
    <lineage>
        <taxon>Eukaryota</taxon>
        <taxon>Metazoa</taxon>
        <taxon>Chordata</taxon>
        <taxon>Craniata</taxon>
        <taxon>Vertebrata</taxon>
        <taxon>Euteleostomi</taxon>
        <taxon>Actinopterygii</taxon>
        <taxon>Neopterygii</taxon>
        <taxon>Teleostei</taxon>
        <taxon>Neoteleostei</taxon>
        <taxon>Acanthomorphata</taxon>
        <taxon>Ovalentaria</taxon>
        <taxon>Atherinomorphae</taxon>
        <taxon>Cyprinodontiformes</taxon>
        <taxon>Poeciliidae</taxon>
        <taxon>Poeciliinae</taxon>
        <taxon>Xiphophorus</taxon>
    </lineage>
</organism>
<reference evidence="2" key="1">
    <citation type="submission" date="2012-01" db="EMBL/GenBank/DDBJ databases">
        <authorList>
            <person name="Walter R."/>
            <person name="Schartl M."/>
            <person name="Warren W."/>
        </authorList>
    </citation>
    <scope>NUCLEOTIDE SEQUENCE [LARGE SCALE GENOMIC DNA]</scope>
    <source>
        <strain evidence="2">JP 163 A</strain>
    </source>
</reference>
<reference evidence="2" key="2">
    <citation type="journal article" date="2013" name="Nat. Genet.">
        <title>The genome of the platyfish, Xiphophorus maculatus, provides insights into evolutionary adaptation and several complex traits.</title>
        <authorList>
            <person name="Schartl M."/>
            <person name="Walter R.B."/>
            <person name="Shen Y."/>
            <person name="Garcia T."/>
            <person name="Catchen J."/>
            <person name="Amores A."/>
            <person name="Braasch I."/>
            <person name="Chalopin D."/>
            <person name="Volff J.N."/>
            <person name="Lesch K.P."/>
            <person name="Bisazza A."/>
            <person name="Minx P."/>
            <person name="Hillier L."/>
            <person name="Wilson R.K."/>
            <person name="Fuerstenberg S."/>
            <person name="Boore J."/>
            <person name="Searle S."/>
            <person name="Postlethwait J.H."/>
            <person name="Warren W.C."/>
        </authorList>
    </citation>
    <scope>NUCLEOTIDE SEQUENCE [LARGE SCALE GENOMIC DNA]</scope>
    <source>
        <strain evidence="2">JP 163 A</strain>
    </source>
</reference>
<name>A0A3B5PXT3_XIPMA</name>
<evidence type="ECO:0000313" key="1">
    <source>
        <dbReference type="Ensembl" id="ENSXMAP00000024463.1"/>
    </source>
</evidence>
<evidence type="ECO:0000313" key="2">
    <source>
        <dbReference type="Proteomes" id="UP000002852"/>
    </source>
</evidence>
<reference evidence="1" key="3">
    <citation type="submission" date="2025-08" db="UniProtKB">
        <authorList>
            <consortium name="Ensembl"/>
        </authorList>
    </citation>
    <scope>IDENTIFICATION</scope>
    <source>
        <strain evidence="1">JP 163 A</strain>
    </source>
</reference>
<dbReference type="InParanoid" id="A0A3B5PXT3"/>
<proteinExistence type="predicted"/>
<sequence>HREPLSAPFSTSINWLTPPRLTLQDLHGQDDPGVLQVGDVQVARRVAGQADVQNPEGDGQTDGSTVTHWFTPITSCSSFLIFDLNLGLKNSNSRTV</sequence>